<sequence length="32" mass="3664">MPTDHRVLCRPAQGGRFRGCENPEPTRGFHQI</sequence>
<name>A0A8J5K3P7_HOMAM</name>
<dbReference type="Proteomes" id="UP000747542">
    <property type="component" value="Unassembled WGS sequence"/>
</dbReference>
<organism evidence="1 2">
    <name type="scientific">Homarus americanus</name>
    <name type="common">American lobster</name>
    <dbReference type="NCBI Taxonomy" id="6706"/>
    <lineage>
        <taxon>Eukaryota</taxon>
        <taxon>Metazoa</taxon>
        <taxon>Ecdysozoa</taxon>
        <taxon>Arthropoda</taxon>
        <taxon>Crustacea</taxon>
        <taxon>Multicrustacea</taxon>
        <taxon>Malacostraca</taxon>
        <taxon>Eumalacostraca</taxon>
        <taxon>Eucarida</taxon>
        <taxon>Decapoda</taxon>
        <taxon>Pleocyemata</taxon>
        <taxon>Astacidea</taxon>
        <taxon>Nephropoidea</taxon>
        <taxon>Nephropidae</taxon>
        <taxon>Homarus</taxon>
    </lineage>
</organism>
<comment type="caution">
    <text evidence="1">The sequence shown here is derived from an EMBL/GenBank/DDBJ whole genome shotgun (WGS) entry which is preliminary data.</text>
</comment>
<keyword evidence="2" id="KW-1185">Reference proteome</keyword>
<gene>
    <name evidence="1" type="ORF">Hamer_G011970</name>
</gene>
<evidence type="ECO:0000313" key="1">
    <source>
        <dbReference type="EMBL" id="KAG7166033.1"/>
    </source>
</evidence>
<dbReference type="AlphaFoldDB" id="A0A8J5K3P7"/>
<protein>
    <submittedName>
        <fullName evidence="1">Uncharacterized protein</fullName>
    </submittedName>
</protein>
<reference evidence="1" key="1">
    <citation type="journal article" date="2021" name="Sci. Adv.">
        <title>The American lobster genome reveals insights on longevity, neural, and immune adaptations.</title>
        <authorList>
            <person name="Polinski J.M."/>
            <person name="Zimin A.V."/>
            <person name="Clark K.F."/>
            <person name="Kohn A.B."/>
            <person name="Sadowski N."/>
            <person name="Timp W."/>
            <person name="Ptitsyn A."/>
            <person name="Khanna P."/>
            <person name="Romanova D.Y."/>
            <person name="Williams P."/>
            <person name="Greenwood S.J."/>
            <person name="Moroz L.L."/>
            <person name="Walt D.R."/>
            <person name="Bodnar A.G."/>
        </authorList>
    </citation>
    <scope>NUCLEOTIDE SEQUENCE</scope>
    <source>
        <strain evidence="1">GMGI-L3</strain>
    </source>
</reference>
<accession>A0A8J5K3P7</accession>
<proteinExistence type="predicted"/>
<dbReference type="EMBL" id="JAHLQT010023139">
    <property type="protein sequence ID" value="KAG7166033.1"/>
    <property type="molecule type" value="Genomic_DNA"/>
</dbReference>
<evidence type="ECO:0000313" key="2">
    <source>
        <dbReference type="Proteomes" id="UP000747542"/>
    </source>
</evidence>